<proteinExistence type="predicted"/>
<organism evidence="1 2">
    <name type="scientific">Plakobranchus ocellatus</name>
    <dbReference type="NCBI Taxonomy" id="259542"/>
    <lineage>
        <taxon>Eukaryota</taxon>
        <taxon>Metazoa</taxon>
        <taxon>Spiralia</taxon>
        <taxon>Lophotrochozoa</taxon>
        <taxon>Mollusca</taxon>
        <taxon>Gastropoda</taxon>
        <taxon>Heterobranchia</taxon>
        <taxon>Euthyneura</taxon>
        <taxon>Panpulmonata</taxon>
        <taxon>Sacoglossa</taxon>
        <taxon>Placobranchoidea</taxon>
        <taxon>Plakobranchidae</taxon>
        <taxon>Plakobranchus</taxon>
    </lineage>
</organism>
<evidence type="ECO:0000313" key="2">
    <source>
        <dbReference type="Proteomes" id="UP000735302"/>
    </source>
</evidence>
<dbReference type="EMBL" id="BLXT01007473">
    <property type="protein sequence ID" value="GFO39260.1"/>
    <property type="molecule type" value="Genomic_DNA"/>
</dbReference>
<comment type="caution">
    <text evidence="1">The sequence shown here is derived from an EMBL/GenBank/DDBJ whole genome shotgun (WGS) entry which is preliminary data.</text>
</comment>
<sequence length="84" mass="9431">MFDAASLSAERTPACDERERAGRIALSHLRFIAALELRKESNVNSLSRFKQKGANTSPNRELSLYAIKTQQDPFQQALAIVRLL</sequence>
<dbReference type="Proteomes" id="UP000735302">
    <property type="component" value="Unassembled WGS sequence"/>
</dbReference>
<reference evidence="1 2" key="1">
    <citation type="journal article" date="2021" name="Elife">
        <title>Chloroplast acquisition without the gene transfer in kleptoplastic sea slugs, Plakobranchus ocellatus.</title>
        <authorList>
            <person name="Maeda T."/>
            <person name="Takahashi S."/>
            <person name="Yoshida T."/>
            <person name="Shimamura S."/>
            <person name="Takaki Y."/>
            <person name="Nagai Y."/>
            <person name="Toyoda A."/>
            <person name="Suzuki Y."/>
            <person name="Arimoto A."/>
            <person name="Ishii H."/>
            <person name="Satoh N."/>
            <person name="Nishiyama T."/>
            <person name="Hasebe M."/>
            <person name="Maruyama T."/>
            <person name="Minagawa J."/>
            <person name="Obokata J."/>
            <person name="Shigenobu S."/>
        </authorList>
    </citation>
    <scope>NUCLEOTIDE SEQUENCE [LARGE SCALE GENOMIC DNA]</scope>
</reference>
<evidence type="ECO:0000313" key="1">
    <source>
        <dbReference type="EMBL" id="GFO39260.1"/>
    </source>
</evidence>
<accession>A0AAV4D593</accession>
<name>A0AAV4D593_9GAST</name>
<protein>
    <submittedName>
        <fullName evidence="1">Uncharacterized protein</fullName>
    </submittedName>
</protein>
<keyword evidence="2" id="KW-1185">Reference proteome</keyword>
<gene>
    <name evidence="1" type="ORF">PoB_006576500</name>
</gene>
<dbReference type="AlphaFoldDB" id="A0AAV4D593"/>